<gene>
    <name evidence="2" type="ORF">OAUR00152_LOCUS32264</name>
</gene>
<dbReference type="InterPro" id="IPR001932">
    <property type="entry name" value="PPM-type_phosphatase-like_dom"/>
</dbReference>
<dbReference type="AlphaFoldDB" id="A0A7S4JQV0"/>
<dbReference type="GO" id="GO:0004722">
    <property type="term" value="F:protein serine/threonine phosphatase activity"/>
    <property type="evidence" value="ECO:0007669"/>
    <property type="project" value="InterPro"/>
</dbReference>
<dbReference type="PROSITE" id="PS51746">
    <property type="entry name" value="PPM_2"/>
    <property type="match status" value="1"/>
</dbReference>
<feature type="domain" description="PPM-type phosphatase" evidence="1">
    <location>
        <begin position="60"/>
        <end position="377"/>
    </location>
</feature>
<evidence type="ECO:0000259" key="1">
    <source>
        <dbReference type="PROSITE" id="PS51746"/>
    </source>
</evidence>
<sequence>MPLFASPPVWHLRRYGSRSPPCTFSEFARPGRPLQPGIAHKVASTGGNYDMKDEDTTLENIGAACIPGSDPERPGKVMQDSFFVFRFQVPTKTPYTCVGVLDGHGVKGHIVSGFLRDQLPIRIRQRVGAIFTKIHDAETSQILAQIDEELCTLGNASADDLGVEGYKDPFCRALVESFHLAHFDARKNKDIPAGRSGTTCVLALIDNDSGRLYTANVGDSSAVLIKSSAGGAGPAAVISLSRATKITIPAELNRIERSEGRIDQSGNVFYGPVGIAMTRALGDAVMLRAGVLPTPEIQVHTLTSHRNCAAFIVLGTDGVFDVLSSEEVANIAEESLQDMGCAKKAAASVAELARTRWLGDLPIETKVDDITCTVIKISNS</sequence>
<dbReference type="Gene3D" id="3.60.40.10">
    <property type="entry name" value="PPM-type phosphatase domain"/>
    <property type="match status" value="1"/>
</dbReference>
<reference evidence="2" key="1">
    <citation type="submission" date="2021-01" db="EMBL/GenBank/DDBJ databases">
        <authorList>
            <person name="Corre E."/>
            <person name="Pelletier E."/>
            <person name="Niang G."/>
            <person name="Scheremetjew M."/>
            <person name="Finn R."/>
            <person name="Kale V."/>
            <person name="Holt S."/>
            <person name="Cochrane G."/>
            <person name="Meng A."/>
            <person name="Brown T."/>
            <person name="Cohen L."/>
        </authorList>
    </citation>
    <scope>NUCLEOTIDE SEQUENCE</scope>
    <source>
        <strain evidence="2">Isolate 1302-5</strain>
    </source>
</reference>
<evidence type="ECO:0000313" key="2">
    <source>
        <dbReference type="EMBL" id="CAE2271469.1"/>
    </source>
</evidence>
<dbReference type="InterPro" id="IPR036457">
    <property type="entry name" value="PPM-type-like_dom_sf"/>
</dbReference>
<name>A0A7S4JQV0_9STRA</name>
<dbReference type="EMBL" id="HBKQ01046762">
    <property type="protein sequence ID" value="CAE2271469.1"/>
    <property type="molecule type" value="Transcribed_RNA"/>
</dbReference>
<dbReference type="SMART" id="SM00332">
    <property type="entry name" value="PP2Cc"/>
    <property type="match status" value="1"/>
</dbReference>
<dbReference type="PANTHER" id="PTHR47992">
    <property type="entry name" value="PROTEIN PHOSPHATASE"/>
    <property type="match status" value="1"/>
</dbReference>
<dbReference type="InterPro" id="IPR015655">
    <property type="entry name" value="PP2C"/>
</dbReference>
<organism evidence="2">
    <name type="scientific">Odontella aurita</name>
    <dbReference type="NCBI Taxonomy" id="265563"/>
    <lineage>
        <taxon>Eukaryota</taxon>
        <taxon>Sar</taxon>
        <taxon>Stramenopiles</taxon>
        <taxon>Ochrophyta</taxon>
        <taxon>Bacillariophyta</taxon>
        <taxon>Mediophyceae</taxon>
        <taxon>Biddulphiophycidae</taxon>
        <taxon>Eupodiscales</taxon>
        <taxon>Odontellaceae</taxon>
        <taxon>Odontella</taxon>
    </lineage>
</organism>
<dbReference type="CDD" id="cd00143">
    <property type="entry name" value="PP2Cc"/>
    <property type="match status" value="1"/>
</dbReference>
<accession>A0A7S4JQV0</accession>
<proteinExistence type="predicted"/>
<protein>
    <recommendedName>
        <fullName evidence="1">PPM-type phosphatase domain-containing protein</fullName>
    </recommendedName>
</protein>
<dbReference type="SUPFAM" id="SSF81606">
    <property type="entry name" value="PP2C-like"/>
    <property type="match status" value="1"/>
</dbReference>
<dbReference type="Pfam" id="PF00481">
    <property type="entry name" value="PP2C"/>
    <property type="match status" value="1"/>
</dbReference>